<protein>
    <submittedName>
        <fullName evidence="2">Uncharacterized protein</fullName>
    </submittedName>
</protein>
<keyword evidence="3" id="KW-1185">Reference proteome</keyword>
<accession>A0A6A6P2W6</accession>
<dbReference type="AlphaFoldDB" id="A0A6A6P2W6"/>
<proteinExistence type="predicted"/>
<dbReference type="Proteomes" id="UP000799766">
    <property type="component" value="Unassembled WGS sequence"/>
</dbReference>
<organism evidence="2 3">
    <name type="scientific">Lineolata rhizophorae</name>
    <dbReference type="NCBI Taxonomy" id="578093"/>
    <lineage>
        <taxon>Eukaryota</taxon>
        <taxon>Fungi</taxon>
        <taxon>Dikarya</taxon>
        <taxon>Ascomycota</taxon>
        <taxon>Pezizomycotina</taxon>
        <taxon>Dothideomycetes</taxon>
        <taxon>Dothideomycetes incertae sedis</taxon>
        <taxon>Lineolatales</taxon>
        <taxon>Lineolataceae</taxon>
        <taxon>Lineolata</taxon>
    </lineage>
</organism>
<dbReference type="EMBL" id="MU001678">
    <property type="protein sequence ID" value="KAF2458370.1"/>
    <property type="molecule type" value="Genomic_DNA"/>
</dbReference>
<name>A0A6A6P2W6_9PEZI</name>
<gene>
    <name evidence="2" type="ORF">BDY21DRAFT_342324</name>
</gene>
<evidence type="ECO:0000313" key="2">
    <source>
        <dbReference type="EMBL" id="KAF2458370.1"/>
    </source>
</evidence>
<evidence type="ECO:0000313" key="3">
    <source>
        <dbReference type="Proteomes" id="UP000799766"/>
    </source>
</evidence>
<reference evidence="2" key="1">
    <citation type="journal article" date="2020" name="Stud. Mycol.">
        <title>101 Dothideomycetes genomes: a test case for predicting lifestyles and emergence of pathogens.</title>
        <authorList>
            <person name="Haridas S."/>
            <person name="Albert R."/>
            <person name="Binder M."/>
            <person name="Bloem J."/>
            <person name="Labutti K."/>
            <person name="Salamov A."/>
            <person name="Andreopoulos B."/>
            <person name="Baker S."/>
            <person name="Barry K."/>
            <person name="Bills G."/>
            <person name="Bluhm B."/>
            <person name="Cannon C."/>
            <person name="Castanera R."/>
            <person name="Culley D."/>
            <person name="Daum C."/>
            <person name="Ezra D."/>
            <person name="Gonzalez J."/>
            <person name="Henrissat B."/>
            <person name="Kuo A."/>
            <person name="Liang C."/>
            <person name="Lipzen A."/>
            <person name="Lutzoni F."/>
            <person name="Magnuson J."/>
            <person name="Mondo S."/>
            <person name="Nolan M."/>
            <person name="Ohm R."/>
            <person name="Pangilinan J."/>
            <person name="Park H.-J."/>
            <person name="Ramirez L."/>
            <person name="Alfaro M."/>
            <person name="Sun H."/>
            <person name="Tritt A."/>
            <person name="Yoshinaga Y."/>
            <person name="Zwiers L.-H."/>
            <person name="Turgeon B."/>
            <person name="Goodwin S."/>
            <person name="Spatafora J."/>
            <person name="Crous P."/>
            <person name="Grigoriev I."/>
        </authorList>
    </citation>
    <scope>NUCLEOTIDE SEQUENCE</scope>
    <source>
        <strain evidence="2">ATCC 16933</strain>
    </source>
</reference>
<evidence type="ECO:0000256" key="1">
    <source>
        <dbReference type="SAM" id="Phobius"/>
    </source>
</evidence>
<keyword evidence="1" id="KW-0812">Transmembrane</keyword>
<keyword evidence="1" id="KW-0472">Membrane</keyword>
<keyword evidence="1" id="KW-1133">Transmembrane helix</keyword>
<sequence length="72" mass="7978">MRFSLPAGPMTVCRRRRQGFSFVIKAGLEGAGLRVLFAASLLYLPQLLDLGFSYLQKTTPLLHFPPTKTLPA</sequence>
<feature type="transmembrane region" description="Helical" evidence="1">
    <location>
        <begin position="20"/>
        <end position="44"/>
    </location>
</feature>